<dbReference type="AlphaFoldDB" id="A0A834TDT6"/>
<feature type="region of interest" description="Disordered" evidence="1">
    <location>
        <begin position="1"/>
        <end position="27"/>
    </location>
</feature>
<evidence type="ECO:0000256" key="1">
    <source>
        <dbReference type="SAM" id="MobiDB-lite"/>
    </source>
</evidence>
<dbReference type="EMBL" id="JAAIUW010000008">
    <property type="protein sequence ID" value="KAF7819346.1"/>
    <property type="molecule type" value="Genomic_DNA"/>
</dbReference>
<reference evidence="2" key="1">
    <citation type="submission" date="2020-09" db="EMBL/GenBank/DDBJ databases">
        <title>Genome-Enabled Discovery of Anthraquinone Biosynthesis in Senna tora.</title>
        <authorList>
            <person name="Kang S.-H."/>
            <person name="Pandey R.P."/>
            <person name="Lee C.-M."/>
            <person name="Sim J.-S."/>
            <person name="Jeong J.-T."/>
            <person name="Choi B.-S."/>
            <person name="Jung M."/>
            <person name="Ginzburg D."/>
            <person name="Zhao K."/>
            <person name="Won S.Y."/>
            <person name="Oh T.-J."/>
            <person name="Yu Y."/>
            <person name="Kim N.-H."/>
            <person name="Lee O.R."/>
            <person name="Lee T.-H."/>
            <person name="Bashyal P."/>
            <person name="Kim T.-S."/>
            <person name="Lee W.-H."/>
            <person name="Kawkins C."/>
            <person name="Kim C.-K."/>
            <person name="Kim J.S."/>
            <person name="Ahn B.O."/>
            <person name="Rhee S.Y."/>
            <person name="Sohng J.K."/>
        </authorList>
    </citation>
    <scope>NUCLEOTIDE SEQUENCE</scope>
    <source>
        <tissue evidence="2">Leaf</tissue>
    </source>
</reference>
<gene>
    <name evidence="2" type="ORF">G2W53_024801</name>
</gene>
<proteinExistence type="predicted"/>
<name>A0A834TDT6_9FABA</name>
<protein>
    <submittedName>
        <fullName evidence="2">Uncharacterized protein</fullName>
    </submittedName>
</protein>
<dbReference type="Proteomes" id="UP000634136">
    <property type="component" value="Unassembled WGS sequence"/>
</dbReference>
<sequence>MELSNGEIFVGEREASSEANNPHVAEC</sequence>
<evidence type="ECO:0000313" key="3">
    <source>
        <dbReference type="Proteomes" id="UP000634136"/>
    </source>
</evidence>
<organism evidence="2 3">
    <name type="scientific">Senna tora</name>
    <dbReference type="NCBI Taxonomy" id="362788"/>
    <lineage>
        <taxon>Eukaryota</taxon>
        <taxon>Viridiplantae</taxon>
        <taxon>Streptophyta</taxon>
        <taxon>Embryophyta</taxon>
        <taxon>Tracheophyta</taxon>
        <taxon>Spermatophyta</taxon>
        <taxon>Magnoliopsida</taxon>
        <taxon>eudicotyledons</taxon>
        <taxon>Gunneridae</taxon>
        <taxon>Pentapetalae</taxon>
        <taxon>rosids</taxon>
        <taxon>fabids</taxon>
        <taxon>Fabales</taxon>
        <taxon>Fabaceae</taxon>
        <taxon>Caesalpinioideae</taxon>
        <taxon>Cassia clade</taxon>
        <taxon>Senna</taxon>
    </lineage>
</organism>
<evidence type="ECO:0000313" key="2">
    <source>
        <dbReference type="EMBL" id="KAF7819346.1"/>
    </source>
</evidence>
<accession>A0A834TDT6</accession>
<keyword evidence="3" id="KW-1185">Reference proteome</keyword>
<comment type="caution">
    <text evidence="2">The sequence shown here is derived from an EMBL/GenBank/DDBJ whole genome shotgun (WGS) entry which is preliminary data.</text>
</comment>